<dbReference type="InterPro" id="IPR003660">
    <property type="entry name" value="HAMP_dom"/>
</dbReference>
<dbReference type="InterPro" id="IPR005467">
    <property type="entry name" value="His_kinase_dom"/>
</dbReference>
<keyword evidence="4" id="KW-1003">Cell membrane</keyword>
<feature type="transmembrane region" description="Helical" evidence="12">
    <location>
        <begin position="35"/>
        <end position="55"/>
    </location>
</feature>
<keyword evidence="9" id="KW-0067">ATP-binding</keyword>
<dbReference type="PROSITE" id="PS50109">
    <property type="entry name" value="HIS_KIN"/>
    <property type="match status" value="1"/>
</dbReference>
<comment type="subcellular location">
    <subcellularLocation>
        <location evidence="2">Cell membrane</location>
        <topology evidence="2">Multi-pass membrane protein</topology>
    </subcellularLocation>
</comment>
<protein>
    <recommendedName>
        <fullName evidence="3">histidine kinase</fullName>
        <ecNumber evidence="3">2.7.13.3</ecNumber>
    </recommendedName>
</protein>
<dbReference type="EC" id="2.7.13.3" evidence="3"/>
<evidence type="ECO:0000259" key="13">
    <source>
        <dbReference type="PROSITE" id="PS50109"/>
    </source>
</evidence>
<dbReference type="InterPro" id="IPR003594">
    <property type="entry name" value="HATPase_dom"/>
</dbReference>
<evidence type="ECO:0000256" key="12">
    <source>
        <dbReference type="SAM" id="Phobius"/>
    </source>
</evidence>
<dbReference type="Pfam" id="PF02518">
    <property type="entry name" value="HATPase_c"/>
    <property type="match status" value="1"/>
</dbReference>
<evidence type="ECO:0000256" key="2">
    <source>
        <dbReference type="ARBA" id="ARBA00004651"/>
    </source>
</evidence>
<accession>A0ABX1X2X6</accession>
<dbReference type="InterPro" id="IPR050640">
    <property type="entry name" value="Bact_2-comp_sensor_kinase"/>
</dbReference>
<dbReference type="Gene3D" id="6.10.340.10">
    <property type="match status" value="1"/>
</dbReference>
<evidence type="ECO:0000256" key="5">
    <source>
        <dbReference type="ARBA" id="ARBA00022553"/>
    </source>
</evidence>
<evidence type="ECO:0000313" key="16">
    <source>
        <dbReference type="Proteomes" id="UP000653578"/>
    </source>
</evidence>
<evidence type="ECO:0000256" key="3">
    <source>
        <dbReference type="ARBA" id="ARBA00012438"/>
    </source>
</evidence>
<dbReference type="SMART" id="SM00387">
    <property type="entry name" value="HATPase_c"/>
    <property type="match status" value="1"/>
</dbReference>
<feature type="domain" description="HAMP" evidence="14">
    <location>
        <begin position="336"/>
        <end position="390"/>
    </location>
</feature>
<dbReference type="InterPro" id="IPR004358">
    <property type="entry name" value="Sig_transdc_His_kin-like_C"/>
</dbReference>
<evidence type="ECO:0000256" key="4">
    <source>
        <dbReference type="ARBA" id="ARBA00022475"/>
    </source>
</evidence>
<dbReference type="InterPro" id="IPR036890">
    <property type="entry name" value="HATPase_C_sf"/>
</dbReference>
<dbReference type="EMBL" id="WHNY01000004">
    <property type="protein sequence ID" value="NOU62491.1"/>
    <property type="molecule type" value="Genomic_DNA"/>
</dbReference>
<keyword evidence="12" id="KW-1133">Transmembrane helix</keyword>
<reference evidence="15 16" key="1">
    <citation type="submission" date="2019-10" db="EMBL/GenBank/DDBJ databases">
        <title>Description of Paenibacillus humi sp. nov.</title>
        <authorList>
            <person name="Carlier A."/>
            <person name="Qi S."/>
        </authorList>
    </citation>
    <scope>NUCLEOTIDE SEQUENCE [LARGE SCALE GENOMIC DNA]</scope>
    <source>
        <strain evidence="15 16">LMG 31461</strain>
    </source>
</reference>
<comment type="catalytic activity">
    <reaction evidence="1">
        <text>ATP + protein L-histidine = ADP + protein N-phospho-L-histidine.</text>
        <dbReference type="EC" id="2.7.13.3"/>
    </reaction>
</comment>
<evidence type="ECO:0000256" key="8">
    <source>
        <dbReference type="ARBA" id="ARBA00022777"/>
    </source>
</evidence>
<dbReference type="Gene3D" id="3.30.565.10">
    <property type="entry name" value="Histidine kinase-like ATPase, C-terminal domain"/>
    <property type="match status" value="1"/>
</dbReference>
<feature type="transmembrane region" description="Helical" evidence="12">
    <location>
        <begin position="317"/>
        <end position="339"/>
    </location>
</feature>
<dbReference type="InterPro" id="IPR010559">
    <property type="entry name" value="Sig_transdc_His_kin_internal"/>
</dbReference>
<keyword evidence="11 12" id="KW-0472">Membrane</keyword>
<keyword evidence="16" id="KW-1185">Reference proteome</keyword>
<proteinExistence type="predicted"/>
<dbReference type="PANTHER" id="PTHR34220:SF7">
    <property type="entry name" value="SENSOR HISTIDINE KINASE YPDA"/>
    <property type="match status" value="1"/>
</dbReference>
<keyword evidence="5" id="KW-0597">Phosphoprotein</keyword>
<keyword evidence="8" id="KW-0418">Kinase</keyword>
<dbReference type="RefSeq" id="WP_171628311.1">
    <property type="nucleotide sequence ID" value="NZ_WHNY01000004.1"/>
</dbReference>
<evidence type="ECO:0000256" key="6">
    <source>
        <dbReference type="ARBA" id="ARBA00022679"/>
    </source>
</evidence>
<comment type="caution">
    <text evidence="15">The sequence shown here is derived from an EMBL/GenBank/DDBJ whole genome shotgun (WGS) entry which is preliminary data.</text>
</comment>
<keyword evidence="10" id="KW-0902">Two-component regulatory system</keyword>
<keyword evidence="12" id="KW-0812">Transmembrane</keyword>
<feature type="domain" description="Histidine kinase" evidence="13">
    <location>
        <begin position="500"/>
        <end position="607"/>
    </location>
</feature>
<evidence type="ECO:0000256" key="11">
    <source>
        <dbReference type="ARBA" id="ARBA00023136"/>
    </source>
</evidence>
<dbReference type="PANTHER" id="PTHR34220">
    <property type="entry name" value="SENSOR HISTIDINE KINASE YPDA"/>
    <property type="match status" value="1"/>
</dbReference>
<dbReference type="SUPFAM" id="SSF55874">
    <property type="entry name" value="ATPase domain of HSP90 chaperone/DNA topoisomerase II/histidine kinase"/>
    <property type="match status" value="1"/>
</dbReference>
<keyword evidence="6" id="KW-0808">Transferase</keyword>
<evidence type="ECO:0000259" key="14">
    <source>
        <dbReference type="PROSITE" id="PS50885"/>
    </source>
</evidence>
<sequence>MVQLERFQIFHAEQVILIAKLFSSYLPWKQLRHQLSLGGIVLVLISMVIITYATIRQSTNVIERNSYHYINLALDQTDQNLQRILQVAHDTTNKAINNKFLQKTLIEAKRNDAMDPLTFSSLRDSLSTAFVDTNVISYMELHSLHDETISSGICFQQIMTDAMRHGSETLDGGTYWSITEAQLCQISTPYTLTGTRAVVNLLNPNEILGYLTYTINLNFLTDILQRDKDSSATVMMLMSESGEPIMNHLSEEDHAHMKALFGSQPSMYEQLRNRHSYNDQGYIFTSYEDVYTHWLLVAITPQLELTRGLNEIYITSLWVGFGLILATVIFSTLFASFLTKPIREVIGKMKLVAFGNFKVKVAPQRYFNQESEQLALHFTYMVENFRYLVQEVYEKQDLERKATLRALQAQVNPHFLYNTLDNIFWGLESEGGSKTSQVILDLSQMLRYALNPNSTMTTLEEELWHIKRYISIIQYRYPGRFQTHIHVPEELLGCQIPRLLIQPIVENAISYGIEPKKTAKELRIEASESHGIVTLIISDDGAGIPEEKLKVLLKKRRATDEQQSDKGLGILNVHERLALHYGDTFGVQIQSEVGVGTQITIKFPSLLRKGDEATG</sequence>
<dbReference type="Proteomes" id="UP000653578">
    <property type="component" value="Unassembled WGS sequence"/>
</dbReference>
<keyword evidence="7" id="KW-0547">Nucleotide-binding</keyword>
<organism evidence="15 16">
    <name type="scientific">Paenibacillus plantarum</name>
    <dbReference type="NCBI Taxonomy" id="2654975"/>
    <lineage>
        <taxon>Bacteria</taxon>
        <taxon>Bacillati</taxon>
        <taxon>Bacillota</taxon>
        <taxon>Bacilli</taxon>
        <taxon>Bacillales</taxon>
        <taxon>Paenibacillaceae</taxon>
        <taxon>Paenibacillus</taxon>
    </lineage>
</organism>
<dbReference type="PROSITE" id="PS50885">
    <property type="entry name" value="HAMP"/>
    <property type="match status" value="1"/>
</dbReference>
<gene>
    <name evidence="15" type="ORF">GC096_00330</name>
</gene>
<evidence type="ECO:0000313" key="15">
    <source>
        <dbReference type="EMBL" id="NOU62491.1"/>
    </source>
</evidence>
<evidence type="ECO:0000256" key="9">
    <source>
        <dbReference type="ARBA" id="ARBA00022840"/>
    </source>
</evidence>
<evidence type="ECO:0000256" key="7">
    <source>
        <dbReference type="ARBA" id="ARBA00022741"/>
    </source>
</evidence>
<dbReference type="Pfam" id="PF06580">
    <property type="entry name" value="His_kinase"/>
    <property type="match status" value="1"/>
</dbReference>
<evidence type="ECO:0000256" key="10">
    <source>
        <dbReference type="ARBA" id="ARBA00023012"/>
    </source>
</evidence>
<dbReference type="PRINTS" id="PR00344">
    <property type="entry name" value="BCTRLSENSOR"/>
</dbReference>
<dbReference type="CDD" id="cd06225">
    <property type="entry name" value="HAMP"/>
    <property type="match status" value="1"/>
</dbReference>
<evidence type="ECO:0000256" key="1">
    <source>
        <dbReference type="ARBA" id="ARBA00000085"/>
    </source>
</evidence>
<name>A0ABX1X2X6_9BACL</name>